<comment type="caution">
    <text evidence="7">The sequence shown here is derived from an EMBL/GenBank/DDBJ whole genome shotgun (WGS) entry which is preliminary data.</text>
</comment>
<keyword evidence="3" id="KW-1015">Disulfide bond</keyword>
<feature type="region of interest" description="Disordered" evidence="4">
    <location>
        <begin position="27"/>
        <end position="74"/>
    </location>
</feature>
<dbReference type="PRINTS" id="PR00792">
    <property type="entry name" value="PEPSIN"/>
</dbReference>
<dbReference type="GO" id="GO:0006508">
    <property type="term" value="P:proteolysis"/>
    <property type="evidence" value="ECO:0007669"/>
    <property type="project" value="InterPro"/>
</dbReference>
<dbReference type="PANTHER" id="PTHR47966:SF74">
    <property type="entry name" value="AGR407CP"/>
    <property type="match status" value="1"/>
</dbReference>
<evidence type="ECO:0000313" key="8">
    <source>
        <dbReference type="Proteomes" id="UP001234581"/>
    </source>
</evidence>
<feature type="compositionally biased region" description="Basic residues" evidence="4">
    <location>
        <begin position="50"/>
        <end position="61"/>
    </location>
</feature>
<feature type="chain" id="PRO_5042286321" description="Peptidase A1 domain-containing protein" evidence="5">
    <location>
        <begin position="23"/>
        <end position="461"/>
    </location>
</feature>
<feature type="active site" evidence="2">
    <location>
        <position position="110"/>
    </location>
</feature>
<proteinExistence type="inferred from homology"/>
<dbReference type="Proteomes" id="UP001234581">
    <property type="component" value="Unassembled WGS sequence"/>
</dbReference>
<reference evidence="7 8" key="1">
    <citation type="submission" date="2023-03" db="EMBL/GenBank/DDBJ databases">
        <title>Genome sequence of Lichtheimia ornata CBS 291.66.</title>
        <authorList>
            <person name="Mohabir J.T."/>
            <person name="Shea T.P."/>
            <person name="Kurbessoian T."/>
            <person name="Berby B."/>
            <person name="Fontaine J."/>
            <person name="Livny J."/>
            <person name="Gnirke A."/>
            <person name="Stajich J.E."/>
            <person name="Cuomo C.A."/>
        </authorList>
    </citation>
    <scope>NUCLEOTIDE SEQUENCE [LARGE SCALE GENOMIC DNA]</scope>
    <source>
        <strain evidence="7">CBS 291.66</strain>
    </source>
</reference>
<feature type="active site" evidence="2">
    <location>
        <position position="338"/>
    </location>
</feature>
<protein>
    <recommendedName>
        <fullName evidence="6">Peptidase A1 domain-containing protein</fullName>
    </recommendedName>
</protein>
<name>A0AAD7Y054_9FUNG</name>
<dbReference type="GeneID" id="83212136"/>
<dbReference type="SUPFAM" id="SSF50630">
    <property type="entry name" value="Acid proteases"/>
    <property type="match status" value="1"/>
</dbReference>
<dbReference type="RefSeq" id="XP_058344276.1">
    <property type="nucleotide sequence ID" value="XM_058484777.1"/>
</dbReference>
<dbReference type="EMBL" id="JARTCD010000018">
    <property type="protein sequence ID" value="KAJ8659363.1"/>
    <property type="molecule type" value="Genomic_DNA"/>
</dbReference>
<keyword evidence="5" id="KW-0732">Signal</keyword>
<dbReference type="InterPro" id="IPR001461">
    <property type="entry name" value="Aspartic_peptidase_A1"/>
</dbReference>
<dbReference type="Gene3D" id="2.40.70.10">
    <property type="entry name" value="Acid Proteases"/>
    <property type="match status" value="2"/>
</dbReference>
<dbReference type="InterPro" id="IPR034164">
    <property type="entry name" value="Pepsin-like_dom"/>
</dbReference>
<gene>
    <name evidence="7" type="ORF">O0I10_004723</name>
</gene>
<organism evidence="7 8">
    <name type="scientific">Lichtheimia ornata</name>
    <dbReference type="NCBI Taxonomy" id="688661"/>
    <lineage>
        <taxon>Eukaryota</taxon>
        <taxon>Fungi</taxon>
        <taxon>Fungi incertae sedis</taxon>
        <taxon>Mucoromycota</taxon>
        <taxon>Mucoromycotina</taxon>
        <taxon>Mucoromycetes</taxon>
        <taxon>Mucorales</taxon>
        <taxon>Lichtheimiaceae</taxon>
        <taxon>Lichtheimia</taxon>
    </lineage>
</organism>
<feature type="compositionally biased region" description="Polar residues" evidence="4">
    <location>
        <begin position="62"/>
        <end position="72"/>
    </location>
</feature>
<feature type="disulfide bond" evidence="3">
    <location>
        <begin position="123"/>
        <end position="129"/>
    </location>
</feature>
<evidence type="ECO:0000256" key="5">
    <source>
        <dbReference type="SAM" id="SignalP"/>
    </source>
</evidence>
<dbReference type="GO" id="GO:0004190">
    <property type="term" value="F:aspartic-type endopeptidase activity"/>
    <property type="evidence" value="ECO:0007669"/>
    <property type="project" value="InterPro"/>
</dbReference>
<dbReference type="CDD" id="cd05471">
    <property type="entry name" value="pepsin_like"/>
    <property type="match status" value="1"/>
</dbReference>
<comment type="similarity">
    <text evidence="1">Belongs to the peptidase A1 family.</text>
</comment>
<evidence type="ECO:0000256" key="4">
    <source>
        <dbReference type="SAM" id="MobiDB-lite"/>
    </source>
</evidence>
<dbReference type="InterPro" id="IPR021109">
    <property type="entry name" value="Peptidase_aspartic_dom_sf"/>
</dbReference>
<dbReference type="AlphaFoldDB" id="A0AAD7Y054"/>
<dbReference type="InterPro" id="IPR033121">
    <property type="entry name" value="PEPTIDASE_A1"/>
</dbReference>
<accession>A0AAD7Y054</accession>
<evidence type="ECO:0000256" key="2">
    <source>
        <dbReference type="PIRSR" id="PIRSR601461-1"/>
    </source>
</evidence>
<feature type="signal peptide" evidence="5">
    <location>
        <begin position="1"/>
        <end position="22"/>
    </location>
</feature>
<sequence length="461" mass="51319">MKLVTILFSLTTLLLLVVVTNAVPASSDRLPSRQQQQQKRESHPLSLPLRRYKGRKSHQIQRRQQPSFSTLDGGNDTVRVTPGLYDMAMTEFAIPISIGTPAREFLLLFDTGSADTWVVGPSCTNATTCAADNVYDPHASTTYASTPYDFIINYAIGSSNGTYAVDRIAVDDAVLTQQMFAVVNDTEHFFTTQDPNSQYTIDGILGASFPWSTSLQTYYNVSYLPIPFALYAAHLIPEPVFSVHMGQAFHQHNNPDTTTEEDVDLWTGSVTFGAVNTSIIDPQAIRYTNISQWRQFATNDTGYMFWDGRANQITMESNNNTTTILSSDMGNAPSFIIDTGSNYFSMPEKDAQELILNHLAPEARIRKEQGGYFVDCNNPRLSDNTTLSIHFYDSNDPTGATTFPLSFPISDLVFQVDQEQCILAISPGQQYVVGNFILYRFLSIFDFGNHRVGFAPLKDSP</sequence>
<evidence type="ECO:0000256" key="3">
    <source>
        <dbReference type="PIRSR" id="PIRSR601461-2"/>
    </source>
</evidence>
<evidence type="ECO:0000256" key="1">
    <source>
        <dbReference type="ARBA" id="ARBA00007447"/>
    </source>
</evidence>
<keyword evidence="8" id="KW-1185">Reference proteome</keyword>
<dbReference type="PANTHER" id="PTHR47966">
    <property type="entry name" value="BETA-SITE APP-CLEAVING ENZYME, ISOFORM A-RELATED"/>
    <property type="match status" value="1"/>
</dbReference>
<evidence type="ECO:0000259" key="6">
    <source>
        <dbReference type="PROSITE" id="PS51767"/>
    </source>
</evidence>
<dbReference type="Pfam" id="PF00026">
    <property type="entry name" value="Asp"/>
    <property type="match status" value="1"/>
</dbReference>
<evidence type="ECO:0000313" key="7">
    <source>
        <dbReference type="EMBL" id="KAJ8659363.1"/>
    </source>
</evidence>
<feature type="domain" description="Peptidase A1" evidence="6">
    <location>
        <begin position="92"/>
        <end position="455"/>
    </location>
</feature>
<dbReference type="PROSITE" id="PS51767">
    <property type="entry name" value="PEPTIDASE_A1"/>
    <property type="match status" value="1"/>
</dbReference>